<dbReference type="AlphaFoldDB" id="A0A0G0WFZ2"/>
<reference evidence="1 2" key="1">
    <citation type="journal article" date="2015" name="Nature">
        <title>rRNA introns, odd ribosomes, and small enigmatic genomes across a large radiation of phyla.</title>
        <authorList>
            <person name="Brown C.T."/>
            <person name="Hug L.A."/>
            <person name="Thomas B.C."/>
            <person name="Sharon I."/>
            <person name="Castelle C.J."/>
            <person name="Singh A."/>
            <person name="Wilkins M.J."/>
            <person name="Williams K.H."/>
            <person name="Banfield J.F."/>
        </authorList>
    </citation>
    <scope>NUCLEOTIDE SEQUENCE [LARGE SCALE GENOMIC DNA]</scope>
</reference>
<organism evidence="1 2">
    <name type="scientific">Candidatus Daviesbacteria bacterium GW2011_GWB1_41_5</name>
    <dbReference type="NCBI Taxonomy" id="1618429"/>
    <lineage>
        <taxon>Bacteria</taxon>
        <taxon>Candidatus Daviesiibacteriota</taxon>
    </lineage>
</organism>
<evidence type="ECO:0000313" key="2">
    <source>
        <dbReference type="Proteomes" id="UP000034753"/>
    </source>
</evidence>
<proteinExistence type="predicted"/>
<dbReference type="Proteomes" id="UP000034753">
    <property type="component" value="Unassembled WGS sequence"/>
</dbReference>
<comment type="caution">
    <text evidence="1">The sequence shown here is derived from an EMBL/GenBank/DDBJ whole genome shotgun (WGS) entry which is preliminary data.</text>
</comment>
<dbReference type="EMBL" id="LCBN01000090">
    <property type="protein sequence ID" value="KKS10957.1"/>
    <property type="molecule type" value="Genomic_DNA"/>
</dbReference>
<evidence type="ECO:0000313" key="1">
    <source>
        <dbReference type="EMBL" id="KKS10957.1"/>
    </source>
</evidence>
<gene>
    <name evidence="1" type="ORF">UU67_C0090G0002</name>
</gene>
<accession>A0A0G0WFZ2</accession>
<protein>
    <submittedName>
        <fullName evidence="1">Uncharacterized protein</fullName>
    </submittedName>
</protein>
<name>A0A0G0WFZ2_9BACT</name>
<sequence length="152" mass="17823">MRFSGKENWWVDAEKYTEEQWVEEMKAPGVLITPTFGYGRTLPCPNCKTVGFYGPRADDLVKTTRKYRACKYCGFWQEAFGPIWEETQGEAYRCTAVHCTKCGIYDWRVPWADRFGDCETCKIPLQETQWAFDEPDHPFRKIKSQIILTLNL</sequence>